<keyword evidence="1" id="KW-0472">Membrane</keyword>
<evidence type="ECO:0000313" key="4">
    <source>
        <dbReference type="WBParaSite" id="HPBE_0000124801-mRNA-1"/>
    </source>
</evidence>
<protein>
    <submittedName>
        <fullName evidence="4">MFS domain-containing protein</fullName>
    </submittedName>
</protein>
<dbReference type="PANTHER" id="PTHR31176:SF1">
    <property type="entry name" value="MFS DOMAIN-CONTAINING PROTEIN-RELATED"/>
    <property type="match status" value="1"/>
</dbReference>
<reference evidence="2 3" key="1">
    <citation type="submission" date="2018-11" db="EMBL/GenBank/DDBJ databases">
        <authorList>
            <consortium name="Pathogen Informatics"/>
        </authorList>
    </citation>
    <scope>NUCLEOTIDE SEQUENCE [LARGE SCALE GENOMIC DNA]</scope>
</reference>
<gene>
    <name evidence="2" type="ORF">HPBE_LOCUS1249</name>
</gene>
<dbReference type="EMBL" id="UZAH01001282">
    <property type="protein sequence ID" value="VDO19631.1"/>
    <property type="molecule type" value="Genomic_DNA"/>
</dbReference>
<accession>A0A183F506</accession>
<keyword evidence="3" id="KW-1185">Reference proteome</keyword>
<dbReference type="Pfam" id="PF05884">
    <property type="entry name" value="ZYG-11_interact"/>
    <property type="match status" value="1"/>
</dbReference>
<proteinExistence type="predicted"/>
<dbReference type="OrthoDB" id="5863341at2759"/>
<feature type="transmembrane region" description="Helical" evidence="1">
    <location>
        <begin position="12"/>
        <end position="41"/>
    </location>
</feature>
<dbReference type="Proteomes" id="UP000050761">
    <property type="component" value="Unassembled WGS sequence"/>
</dbReference>
<keyword evidence="1" id="KW-1133">Transmembrane helix</keyword>
<reference evidence="4" key="2">
    <citation type="submission" date="2019-09" db="UniProtKB">
        <authorList>
            <consortium name="WormBaseParasite"/>
        </authorList>
    </citation>
    <scope>IDENTIFICATION</scope>
</reference>
<feature type="transmembrane region" description="Helical" evidence="1">
    <location>
        <begin position="141"/>
        <end position="158"/>
    </location>
</feature>
<feature type="transmembrane region" description="Helical" evidence="1">
    <location>
        <begin position="87"/>
        <end position="104"/>
    </location>
</feature>
<evidence type="ECO:0000256" key="1">
    <source>
        <dbReference type="SAM" id="Phobius"/>
    </source>
</evidence>
<accession>A0A3P7TF37</accession>
<feature type="transmembrane region" description="Helical" evidence="1">
    <location>
        <begin position="111"/>
        <end position="135"/>
    </location>
</feature>
<evidence type="ECO:0000313" key="3">
    <source>
        <dbReference type="Proteomes" id="UP000050761"/>
    </source>
</evidence>
<sequence>MVASTSLGSIVGAYILGSAIAAAMSKYFAAFLAYIAFPVAINYAIKQRERNLDKDVNIRRMMVAMSFAQGILAGCTINQRYLQSQPLAFVTPIAFSFGYAAVVQRANGDRFMILGSAMAAALAANLFLGGITGTLSSSYEFLALGYVVICGAIMQVVIHDAHWVHTISLVQSKPLRVVVNVLLEQPTVLHGLEIMRERQFQSFIGKPEDRKLV</sequence>
<evidence type="ECO:0000313" key="2">
    <source>
        <dbReference type="EMBL" id="VDO19631.1"/>
    </source>
</evidence>
<organism evidence="3 4">
    <name type="scientific">Heligmosomoides polygyrus</name>
    <name type="common">Parasitic roundworm</name>
    <dbReference type="NCBI Taxonomy" id="6339"/>
    <lineage>
        <taxon>Eukaryota</taxon>
        <taxon>Metazoa</taxon>
        <taxon>Ecdysozoa</taxon>
        <taxon>Nematoda</taxon>
        <taxon>Chromadorea</taxon>
        <taxon>Rhabditida</taxon>
        <taxon>Rhabditina</taxon>
        <taxon>Rhabditomorpha</taxon>
        <taxon>Strongyloidea</taxon>
        <taxon>Heligmosomidae</taxon>
        <taxon>Heligmosomoides</taxon>
    </lineage>
</organism>
<dbReference type="PANTHER" id="PTHR31176">
    <property type="entry name" value="MFS DOMAIN-CONTAINING PROTEIN-RELATED"/>
    <property type="match status" value="1"/>
</dbReference>
<dbReference type="WBParaSite" id="HPBE_0000124801-mRNA-1">
    <property type="protein sequence ID" value="HPBE_0000124801-mRNA-1"/>
    <property type="gene ID" value="HPBE_0000124801"/>
</dbReference>
<name>A0A183F506_HELPZ</name>
<dbReference type="AlphaFoldDB" id="A0A183F506"/>
<keyword evidence="1" id="KW-0812">Transmembrane</keyword>
<dbReference type="InterPro" id="IPR008574">
    <property type="entry name" value="Nematodes_ZYG-11_interact"/>
</dbReference>